<dbReference type="EMBL" id="BMAT01000636">
    <property type="protein sequence ID" value="GFR69886.1"/>
    <property type="molecule type" value="Genomic_DNA"/>
</dbReference>
<feature type="domain" description="Sushi" evidence="3">
    <location>
        <begin position="188"/>
        <end position="247"/>
    </location>
</feature>
<dbReference type="AlphaFoldDB" id="A0AAV4FA46"/>
<dbReference type="PROSITE" id="PS51257">
    <property type="entry name" value="PROKAR_LIPOPROTEIN"/>
    <property type="match status" value="1"/>
</dbReference>
<dbReference type="InterPro" id="IPR000436">
    <property type="entry name" value="Sushi_SCR_CCP_dom"/>
</dbReference>
<evidence type="ECO:0000313" key="5">
    <source>
        <dbReference type="Proteomes" id="UP000762676"/>
    </source>
</evidence>
<dbReference type="SUPFAM" id="SSF57535">
    <property type="entry name" value="Complement control module/SCR domain"/>
    <property type="match status" value="1"/>
</dbReference>
<evidence type="ECO:0000313" key="4">
    <source>
        <dbReference type="EMBL" id="GFR69886.1"/>
    </source>
</evidence>
<evidence type="ECO:0000256" key="1">
    <source>
        <dbReference type="ARBA" id="ARBA00023157"/>
    </source>
</evidence>
<evidence type="ECO:0000256" key="2">
    <source>
        <dbReference type="PROSITE-ProRule" id="PRU00302"/>
    </source>
</evidence>
<protein>
    <recommendedName>
        <fullName evidence="3">Sushi domain-containing protein</fullName>
    </recommendedName>
</protein>
<keyword evidence="2" id="KW-0768">Sushi</keyword>
<gene>
    <name evidence="4" type="ORF">ElyMa_000312200</name>
</gene>
<organism evidence="4 5">
    <name type="scientific">Elysia marginata</name>
    <dbReference type="NCBI Taxonomy" id="1093978"/>
    <lineage>
        <taxon>Eukaryota</taxon>
        <taxon>Metazoa</taxon>
        <taxon>Spiralia</taxon>
        <taxon>Lophotrochozoa</taxon>
        <taxon>Mollusca</taxon>
        <taxon>Gastropoda</taxon>
        <taxon>Heterobranchia</taxon>
        <taxon>Euthyneura</taxon>
        <taxon>Panpulmonata</taxon>
        <taxon>Sacoglossa</taxon>
        <taxon>Placobranchoidea</taxon>
        <taxon>Plakobranchidae</taxon>
        <taxon>Elysia</taxon>
    </lineage>
</organism>
<reference evidence="4 5" key="1">
    <citation type="journal article" date="2021" name="Elife">
        <title>Chloroplast acquisition without the gene transfer in kleptoplastic sea slugs, Plakobranchus ocellatus.</title>
        <authorList>
            <person name="Maeda T."/>
            <person name="Takahashi S."/>
            <person name="Yoshida T."/>
            <person name="Shimamura S."/>
            <person name="Takaki Y."/>
            <person name="Nagai Y."/>
            <person name="Toyoda A."/>
            <person name="Suzuki Y."/>
            <person name="Arimoto A."/>
            <person name="Ishii H."/>
            <person name="Satoh N."/>
            <person name="Nishiyama T."/>
            <person name="Hasebe M."/>
            <person name="Maruyama T."/>
            <person name="Minagawa J."/>
            <person name="Obokata J."/>
            <person name="Shigenobu S."/>
        </authorList>
    </citation>
    <scope>NUCLEOTIDE SEQUENCE [LARGE SCALE GENOMIC DNA]</scope>
</reference>
<comment type="caution">
    <text evidence="4">The sequence shown here is derived from an EMBL/GenBank/DDBJ whole genome shotgun (WGS) entry which is preliminary data.</text>
</comment>
<dbReference type="PROSITE" id="PS50923">
    <property type="entry name" value="SUSHI"/>
    <property type="match status" value="1"/>
</dbReference>
<name>A0AAV4FA46_9GAST</name>
<keyword evidence="1" id="KW-1015">Disulfide bond</keyword>
<accession>A0AAV4FA46</accession>
<dbReference type="InterPro" id="IPR035976">
    <property type="entry name" value="Sushi/SCR/CCP_sf"/>
</dbReference>
<proteinExistence type="predicted"/>
<keyword evidence="5" id="KW-1185">Reference proteome</keyword>
<comment type="caution">
    <text evidence="2">Lacks conserved residue(s) required for the propagation of feature annotation.</text>
</comment>
<sequence>MAYKACLPSSVGGACACYDAEETGMSKDILCAEEIEYKCSDWGVDSTYTRTCTDKGWSNEDILCRDESTDLAAGLRLSVRGEDGMIEHTGCASVQKDSGHWIGVQFKGQSIDPYIVKIFDDPASQNQIVPTPLTVRLSRGQQVVDEHVIQADGAEFHLAGRNISGVWLTYPGMERICVINIYGQPYLGGCPTLLPPYPAVVEGLINGHSARLACPSGFVYAGGSREMYCDTDGSWKFVGSTPIECLDGQNLGQGASYIFYTTANADGLDSSTYVLNNAFNLVYNSFYSLKALAQCLLQVRSPLRSIQTQQRRLSLLIFSEISSLKEF</sequence>
<evidence type="ECO:0000259" key="3">
    <source>
        <dbReference type="PROSITE" id="PS50923"/>
    </source>
</evidence>
<dbReference type="Proteomes" id="UP000762676">
    <property type="component" value="Unassembled WGS sequence"/>
</dbReference>